<dbReference type="InterPro" id="IPR043426">
    <property type="entry name" value="MltB-like"/>
</dbReference>
<evidence type="ECO:0000259" key="2">
    <source>
        <dbReference type="Pfam" id="PF01471"/>
    </source>
</evidence>
<reference evidence="4 5" key="1">
    <citation type="submission" date="2023-04" db="EMBL/GenBank/DDBJ databases">
        <title>Jannaschia ovalis sp. nov., a marine bacterium isolated from sea tidal flat.</title>
        <authorList>
            <person name="Kwon D.Y."/>
            <person name="Kim J.-J."/>
        </authorList>
    </citation>
    <scope>NUCLEOTIDE SEQUENCE [LARGE SCALE GENOMIC DNA]</scope>
    <source>
        <strain evidence="4 5">GRR-S6-38</strain>
    </source>
</reference>
<dbReference type="CDD" id="cd13399">
    <property type="entry name" value="Slt35-like"/>
    <property type="match status" value="1"/>
</dbReference>
<dbReference type="InterPro" id="IPR031304">
    <property type="entry name" value="SLT_2"/>
</dbReference>
<keyword evidence="1" id="KW-0732">Signal</keyword>
<dbReference type="Gene3D" id="1.10.530.10">
    <property type="match status" value="2"/>
</dbReference>
<evidence type="ECO:0000313" key="5">
    <source>
        <dbReference type="Proteomes" id="UP001243420"/>
    </source>
</evidence>
<dbReference type="Gene3D" id="1.10.101.10">
    <property type="entry name" value="PGBD-like superfamily/PGBD"/>
    <property type="match status" value="1"/>
</dbReference>
<feature type="chain" id="PRO_5045623178" evidence="1">
    <location>
        <begin position="21"/>
        <end position="374"/>
    </location>
</feature>
<evidence type="ECO:0000259" key="3">
    <source>
        <dbReference type="Pfam" id="PF13406"/>
    </source>
</evidence>
<gene>
    <name evidence="4" type="ORF">P8627_11385</name>
</gene>
<dbReference type="SUPFAM" id="SSF53955">
    <property type="entry name" value="Lysozyme-like"/>
    <property type="match status" value="1"/>
</dbReference>
<dbReference type="InterPro" id="IPR036366">
    <property type="entry name" value="PGBDSf"/>
</dbReference>
<dbReference type="Pfam" id="PF01471">
    <property type="entry name" value="PG_binding_1"/>
    <property type="match status" value="1"/>
</dbReference>
<dbReference type="Gene3D" id="1.10.8.350">
    <property type="entry name" value="Bacterial muramidase"/>
    <property type="match status" value="1"/>
</dbReference>
<feature type="signal peptide" evidence="1">
    <location>
        <begin position="1"/>
        <end position="20"/>
    </location>
</feature>
<sequence>MLTRRLFTLSALCLPISACADAPPTSGRPASRAADPDLIPRATAGWSSWVEGFQGRAAGQGIRSDVITAAFRGQGFVPGVVQRDRNQTEFKRSFEDYLNIVAPEAKVQAGRAAFAQRRATLEAIAARYGVPAEIVCAIWGVESNFGQRRGDIPTISAVSTLAYDGRRGAFFESQLLAALRILQAGDVTPARMVGSWAGAMGHTQFIPTSYLQSAVDFDGDGRRDIWSDDPTDALASAASYLAGAGWQRGASWAVEDPAGNLTPDRGGPSFRTGPNFRVIKRYNNSDAYALGVGHLADRIAGGGPLRQGFGPDANGMVKAQRVELQRRLTAAGYDTGGDDGVIGPNSRAAIAAYQRRNGLEPDGRPSLALLERLR</sequence>
<dbReference type="InterPro" id="IPR002477">
    <property type="entry name" value="Peptidoglycan-bd-like"/>
</dbReference>
<keyword evidence="5" id="KW-1185">Reference proteome</keyword>
<dbReference type="PANTHER" id="PTHR30163:SF8">
    <property type="entry name" value="LYTIC MUREIN TRANSGLYCOSYLASE"/>
    <property type="match status" value="1"/>
</dbReference>
<evidence type="ECO:0000313" key="4">
    <source>
        <dbReference type="EMBL" id="WGH77640.1"/>
    </source>
</evidence>
<protein>
    <submittedName>
        <fullName evidence="4">Lytic murein transglycosylase</fullName>
    </submittedName>
</protein>
<feature type="domain" description="Transglycosylase SLT" evidence="3">
    <location>
        <begin position="47"/>
        <end position="255"/>
    </location>
</feature>
<dbReference type="Proteomes" id="UP001243420">
    <property type="component" value="Chromosome"/>
</dbReference>
<dbReference type="InterPro" id="IPR023346">
    <property type="entry name" value="Lysozyme-like_dom_sf"/>
</dbReference>
<proteinExistence type="predicted"/>
<accession>A0ABY8LBI3</accession>
<name>A0ABY8LBI3_9RHOB</name>
<dbReference type="InterPro" id="IPR036365">
    <property type="entry name" value="PGBD-like_sf"/>
</dbReference>
<feature type="domain" description="Transglycosylase SLT" evidence="3">
    <location>
        <begin position="264"/>
        <end position="297"/>
    </location>
</feature>
<evidence type="ECO:0000256" key="1">
    <source>
        <dbReference type="SAM" id="SignalP"/>
    </source>
</evidence>
<dbReference type="NCBIfam" id="TIGR02283">
    <property type="entry name" value="MltB_2"/>
    <property type="match status" value="1"/>
</dbReference>
<organism evidence="4 5">
    <name type="scientific">Jannaschia ovalis</name>
    <dbReference type="NCBI Taxonomy" id="3038773"/>
    <lineage>
        <taxon>Bacteria</taxon>
        <taxon>Pseudomonadati</taxon>
        <taxon>Pseudomonadota</taxon>
        <taxon>Alphaproteobacteria</taxon>
        <taxon>Rhodobacterales</taxon>
        <taxon>Roseobacteraceae</taxon>
        <taxon>Jannaschia</taxon>
    </lineage>
</organism>
<feature type="domain" description="Peptidoglycan binding-like" evidence="2">
    <location>
        <begin position="320"/>
        <end position="373"/>
    </location>
</feature>
<dbReference type="InterPro" id="IPR011970">
    <property type="entry name" value="MltB_2"/>
</dbReference>
<dbReference type="SUPFAM" id="SSF47090">
    <property type="entry name" value="PGBD-like"/>
    <property type="match status" value="1"/>
</dbReference>
<dbReference type="Pfam" id="PF13406">
    <property type="entry name" value="SLT_2"/>
    <property type="match status" value="2"/>
</dbReference>
<dbReference type="RefSeq" id="WP_279964224.1">
    <property type="nucleotide sequence ID" value="NZ_CP122537.1"/>
</dbReference>
<dbReference type="EMBL" id="CP122537">
    <property type="protein sequence ID" value="WGH77640.1"/>
    <property type="molecule type" value="Genomic_DNA"/>
</dbReference>
<dbReference type="PANTHER" id="PTHR30163">
    <property type="entry name" value="MEMBRANE-BOUND LYTIC MUREIN TRANSGLYCOSYLASE B"/>
    <property type="match status" value="1"/>
</dbReference>